<dbReference type="GO" id="GO:0046872">
    <property type="term" value="F:metal ion binding"/>
    <property type="evidence" value="ECO:0007669"/>
    <property type="project" value="InterPro"/>
</dbReference>
<keyword evidence="3" id="KW-1185">Reference proteome</keyword>
<dbReference type="PATRIC" id="fig|66851.6.peg.370"/>
<gene>
    <name evidence="2" type="primary">fprA_1</name>
    <name evidence="2" type="ORF">MBORA_03160</name>
</gene>
<dbReference type="InterPro" id="IPR001279">
    <property type="entry name" value="Metallo-B-lactamas"/>
</dbReference>
<dbReference type="Pfam" id="PF00258">
    <property type="entry name" value="Flavodoxin_1"/>
    <property type="match status" value="1"/>
</dbReference>
<dbReference type="Gene3D" id="3.40.50.360">
    <property type="match status" value="1"/>
</dbReference>
<sequence>MKAKAFKIAEGVYWVGVLHWNGRTFHGYSIPGTTYNAYLVFGEEKTVLIDNVYRNLSDQLYARIEDAFAQEGKEIQIDVFVQNHSEMDHSTYLHETIEKYNPKAEIYASANCAKFLEQQYHNFSDLKINTVATGDEIDIGGRTLSFISAPMLHWPDSMFTFLVEDGILFSNDAFGQHVCYSERYDEDYSLDILGWEAQKYYANLVTLGSPMARMKLQELTDNGIVEQIKMIAPCHGQIWKNPGYILDLYTKWASGVCKDKITVIFDTMHHSTEKLAFQIAEGIMSEGVEVVMYSMETDGPDDVITDILESKAIAIGAPTMMNKPFPRIGSMMYWLDCVNFAVTNSVKNALIFSSKGWGGGAVAKLQKNLEEAGFNVTDSLDIFFVPDEDVLTEAFEKGAQLARSIKE</sequence>
<evidence type="ECO:0000313" key="3">
    <source>
        <dbReference type="Proteomes" id="UP000077428"/>
    </source>
</evidence>
<keyword evidence="2" id="KW-0560">Oxidoreductase</keyword>
<dbReference type="AlphaFoldDB" id="A0A166BU35"/>
<dbReference type="EMBL" id="LWMU01000044">
    <property type="protein sequence ID" value="KZX13813.1"/>
    <property type="molecule type" value="Genomic_DNA"/>
</dbReference>
<dbReference type="Pfam" id="PF19583">
    <property type="entry name" value="ODP"/>
    <property type="match status" value="1"/>
</dbReference>
<feature type="domain" description="Flavodoxin-like" evidence="1">
    <location>
        <begin position="261"/>
        <end position="402"/>
    </location>
</feature>
<name>A0A166BU35_METOA</name>
<dbReference type="STRING" id="66851.MBORA_03160"/>
<accession>A0A166BU35</accession>
<dbReference type="RefSeq" id="WP_042694381.1">
    <property type="nucleotide sequence ID" value="NZ_CABMAB010000035.1"/>
</dbReference>
<evidence type="ECO:0000259" key="1">
    <source>
        <dbReference type="PROSITE" id="PS50902"/>
    </source>
</evidence>
<comment type="caution">
    <text evidence="2">The sequence shown here is derived from an EMBL/GenBank/DDBJ whole genome shotgun (WGS) entry which is preliminary data.</text>
</comment>
<protein>
    <submittedName>
        <fullName evidence="2">Nitric oxide reductase</fullName>
        <ecNumber evidence="2">1.-.-.-</ecNumber>
    </submittedName>
</protein>
<dbReference type="InterPro" id="IPR045761">
    <property type="entry name" value="ODP_dom"/>
</dbReference>
<dbReference type="SMART" id="SM00849">
    <property type="entry name" value="Lactamase_B"/>
    <property type="match status" value="1"/>
</dbReference>
<dbReference type="PIRSF" id="PIRSF005243">
    <property type="entry name" value="ROO"/>
    <property type="match status" value="1"/>
</dbReference>
<reference evidence="3" key="1">
    <citation type="journal article" date="2016" name="Genome Announc.">
        <title>Draft Genome Sequences of Methanobrevibacter curvatus DSM11111, Methanobrevibacter cuticularis DSM11139, Methanobrevibacter filiformis DSM11501, and Methanobrevibacter oralis DSM7256.</title>
        <authorList>
            <person name="Poehlein A."/>
            <person name="Seedorf H."/>
        </authorList>
    </citation>
    <scope>NUCLEOTIDE SEQUENCE [LARGE SCALE GENOMIC DNA]</scope>
    <source>
        <strain evidence="3">DSM 7256 / JCM 30027 / ZR</strain>
    </source>
</reference>
<proteinExistence type="predicted"/>
<dbReference type="GO" id="GO:0009055">
    <property type="term" value="F:electron transfer activity"/>
    <property type="evidence" value="ECO:0007669"/>
    <property type="project" value="InterPro"/>
</dbReference>
<dbReference type="Proteomes" id="UP000077428">
    <property type="component" value="Unassembled WGS sequence"/>
</dbReference>
<dbReference type="CDD" id="cd07709">
    <property type="entry name" value="flavodiiron_proteins_MBL-fold"/>
    <property type="match status" value="1"/>
</dbReference>
<dbReference type="GO" id="GO:0016491">
    <property type="term" value="F:oxidoreductase activity"/>
    <property type="evidence" value="ECO:0007669"/>
    <property type="project" value="UniProtKB-KW"/>
</dbReference>
<dbReference type="PANTHER" id="PTHR43717:SF1">
    <property type="entry name" value="ANAEROBIC NITRIC OXIDE REDUCTASE FLAVORUBREDOXIN"/>
    <property type="match status" value="1"/>
</dbReference>
<dbReference type="PANTHER" id="PTHR43717">
    <property type="entry name" value="ANAEROBIC NITRIC OXIDE REDUCTASE FLAVORUBREDOXIN"/>
    <property type="match status" value="1"/>
</dbReference>
<dbReference type="SUPFAM" id="SSF52218">
    <property type="entry name" value="Flavoproteins"/>
    <property type="match status" value="1"/>
</dbReference>
<dbReference type="OrthoDB" id="6433at2157"/>
<dbReference type="InterPro" id="IPR036866">
    <property type="entry name" value="RibonucZ/Hydroxyglut_hydro"/>
</dbReference>
<dbReference type="EC" id="1.-.-.-" evidence="2"/>
<dbReference type="InterPro" id="IPR016440">
    <property type="entry name" value="Rubredoxin-O_OxRdtase"/>
</dbReference>
<dbReference type="Gene3D" id="3.60.15.10">
    <property type="entry name" value="Ribonuclease Z/Hydroxyacylglutathione hydrolase-like"/>
    <property type="match status" value="1"/>
</dbReference>
<dbReference type="InterPro" id="IPR029039">
    <property type="entry name" value="Flavoprotein-like_sf"/>
</dbReference>
<dbReference type="GO" id="GO:0010181">
    <property type="term" value="F:FMN binding"/>
    <property type="evidence" value="ECO:0007669"/>
    <property type="project" value="InterPro"/>
</dbReference>
<evidence type="ECO:0000313" key="2">
    <source>
        <dbReference type="EMBL" id="KZX13813.1"/>
    </source>
</evidence>
<organism evidence="2 3">
    <name type="scientific">Methanobrevibacter oralis</name>
    <dbReference type="NCBI Taxonomy" id="66851"/>
    <lineage>
        <taxon>Archaea</taxon>
        <taxon>Methanobacteriati</taxon>
        <taxon>Methanobacteriota</taxon>
        <taxon>Methanomada group</taxon>
        <taxon>Methanobacteria</taxon>
        <taxon>Methanobacteriales</taxon>
        <taxon>Methanobacteriaceae</taxon>
        <taxon>Methanobrevibacter</taxon>
    </lineage>
</organism>
<dbReference type="InterPro" id="IPR008254">
    <property type="entry name" value="Flavodoxin/NO_synth"/>
</dbReference>
<dbReference type="SUPFAM" id="SSF56281">
    <property type="entry name" value="Metallo-hydrolase/oxidoreductase"/>
    <property type="match status" value="1"/>
</dbReference>
<dbReference type="PROSITE" id="PS50902">
    <property type="entry name" value="FLAVODOXIN_LIKE"/>
    <property type="match status" value="1"/>
</dbReference>